<feature type="compositionally biased region" description="Basic residues" evidence="4">
    <location>
        <begin position="430"/>
        <end position="439"/>
    </location>
</feature>
<feature type="compositionally biased region" description="Polar residues" evidence="4">
    <location>
        <begin position="61"/>
        <end position="78"/>
    </location>
</feature>
<keyword evidence="2" id="KW-0433">Leucine-rich repeat</keyword>
<evidence type="ECO:0000256" key="2">
    <source>
        <dbReference type="ARBA" id="ARBA00022614"/>
    </source>
</evidence>
<keyword evidence="3" id="KW-0677">Repeat</keyword>
<dbReference type="GO" id="GO:0048471">
    <property type="term" value="C:perinuclear region of cytoplasm"/>
    <property type="evidence" value="ECO:0007669"/>
    <property type="project" value="TreeGrafter"/>
</dbReference>
<dbReference type="InterPro" id="IPR032675">
    <property type="entry name" value="LRR_dom_sf"/>
</dbReference>
<protein>
    <submittedName>
        <fullName evidence="5">Si:ch211214b16.3 [Danio rerio]</fullName>
    </submittedName>
</protein>
<dbReference type="EMBL" id="HACA01011136">
    <property type="protein sequence ID" value="CDW28497.1"/>
    <property type="molecule type" value="Transcribed_RNA"/>
</dbReference>
<feature type="compositionally biased region" description="Basic and acidic residues" evidence="4">
    <location>
        <begin position="415"/>
        <end position="425"/>
    </location>
</feature>
<sequence length="1108" mass="126372">MNILDEWSTSGTLKSNNGEELLSILESSNMNLQAKAVKELMKNSGGGSRELVKAPVLFTPTSPISMSSMNGNDTSSKSGIFAFNGGEDEEPIELGSGEQGMRMMEKLSSSEEDNPTTIAEVEDEKENKNSKSPKNRGKNQLGKKSLDRKISKANITSKTTKIVNKKRPGTQSKALKSDRKPTPMKPPPIKKVIKKKPPDKINEILEEFDKDYEEESSSYNIFKNEPQEKKSIPESVNPKKKLDKRPSRLNMIKNPKKIPMRGKNNAFSEKRSTKSTNSFQTIASSSSSSMSANTNSTSTNPKYKNRRIFHVDSDNSEPSEPDDYDILEEVDEDQGSYVSSTRRSRGYRDNKSDDYQEKSAGRKSRSLSSLATRERSPPTNSLRNRRGRTLPRTTSESPLKHQPPPTDKIPEEEDASKLDRRKKYDPGIYNRRRQNKILRTRPSESSSFGDGVRLSKYGTWKEIRKTQREKKLEKEELNTLREDIRDSLSSLDYITEKELSEGGIIHSIYGKIRNDSFLNSICTYNKDILSMIVSVYTSFGSKMTIQTRTQIMIWHILEKLRRFWMYTNQALPTYQEILQDSETVEFLKSIAYLSYMVMNTDACILTGFLENDRAKHKLYISFRHHGIKVEKKRLDTFDIAEYAEDGYGLGGSGMEVQLADCPLVEFLASIHSHTSTKNEPLSKNKILEGLPFLCGLSSEDGSESQKIVRMFLEALSGIPSPNIRKPSHYLDSLSRLWEETQLVFLTCVYEARLRKIQIFPPPDNSKVINLGLTKLHQHELICLSWYLANLDSETVNLEVLMLQDCDIDDDGIKLLGKCIFQKPKKLLLTGNQLSMDGLHSCFKMWKQNDKCYLRSLDMSNCSLDDECLSKLTPILSSLEEIYLNDNYFTWYGVRKISTTRRKTKRLKKIELGRCNINDHAFYELIPLILRTEVVILDGNDLYPLELRIFARHLKEKAGEGSNAMKLKTLVLSNCNLLDDCLFELSRCITYVPNVDLRNNKFTIEGLRTLAKFCRKRDMGELKAINLRGCGITSDEVGELSDVLVKFETLNLAGNNLKGKTGIEEFCQALSSQEVKLKFIDLRHCRLHEHSKKLIQDTCRKLKIDHKIF</sequence>
<keyword evidence="1" id="KW-0343">GTPase activation</keyword>
<dbReference type="PANTHER" id="PTHR24113:SF12">
    <property type="entry name" value="RAN GTPASE-ACTIVATING PROTEIN 1"/>
    <property type="match status" value="1"/>
</dbReference>
<reference evidence="5" key="1">
    <citation type="submission" date="2014-05" db="EMBL/GenBank/DDBJ databases">
        <authorList>
            <person name="Chronopoulou M."/>
        </authorList>
    </citation>
    <scope>NUCLEOTIDE SEQUENCE</scope>
    <source>
        <tissue evidence="5">Whole organism</tissue>
    </source>
</reference>
<proteinExistence type="predicted"/>
<feature type="region of interest" description="Disordered" evidence="4">
    <location>
        <begin position="212"/>
        <end position="450"/>
    </location>
</feature>
<dbReference type="PANTHER" id="PTHR24113">
    <property type="entry name" value="RAN GTPASE-ACTIVATING PROTEIN 1"/>
    <property type="match status" value="1"/>
</dbReference>
<dbReference type="SUPFAM" id="SSF52047">
    <property type="entry name" value="RNI-like"/>
    <property type="match status" value="1"/>
</dbReference>
<dbReference type="AlphaFoldDB" id="A0A0K2TS48"/>
<dbReference type="GO" id="GO:0005634">
    <property type="term" value="C:nucleus"/>
    <property type="evidence" value="ECO:0007669"/>
    <property type="project" value="TreeGrafter"/>
</dbReference>
<dbReference type="GO" id="GO:0031267">
    <property type="term" value="F:small GTPase binding"/>
    <property type="evidence" value="ECO:0007669"/>
    <property type="project" value="TreeGrafter"/>
</dbReference>
<dbReference type="InterPro" id="IPR027038">
    <property type="entry name" value="RanGap"/>
</dbReference>
<feature type="compositionally biased region" description="Acidic residues" evidence="4">
    <location>
        <begin position="110"/>
        <end position="124"/>
    </location>
</feature>
<feature type="compositionally biased region" description="Polar residues" evidence="4">
    <location>
        <begin position="153"/>
        <end position="162"/>
    </location>
</feature>
<dbReference type="GO" id="GO:0005829">
    <property type="term" value="C:cytosol"/>
    <property type="evidence" value="ECO:0007669"/>
    <property type="project" value="TreeGrafter"/>
</dbReference>
<feature type="compositionally biased region" description="Acidic residues" evidence="4">
    <location>
        <begin position="314"/>
        <end position="334"/>
    </location>
</feature>
<feature type="compositionally biased region" description="Polar residues" evidence="4">
    <location>
        <begin position="366"/>
        <end position="382"/>
    </location>
</feature>
<dbReference type="GO" id="GO:0006913">
    <property type="term" value="P:nucleocytoplasmic transport"/>
    <property type="evidence" value="ECO:0007669"/>
    <property type="project" value="TreeGrafter"/>
</dbReference>
<dbReference type="SMART" id="SM00368">
    <property type="entry name" value="LRR_RI"/>
    <property type="match status" value="5"/>
</dbReference>
<evidence type="ECO:0000256" key="3">
    <source>
        <dbReference type="ARBA" id="ARBA00022737"/>
    </source>
</evidence>
<feature type="region of interest" description="Disordered" evidence="4">
    <location>
        <begin position="61"/>
        <end position="200"/>
    </location>
</feature>
<dbReference type="OrthoDB" id="3219396at2759"/>
<dbReference type="GO" id="GO:0005096">
    <property type="term" value="F:GTPase activator activity"/>
    <property type="evidence" value="ECO:0007669"/>
    <property type="project" value="UniProtKB-KW"/>
</dbReference>
<feature type="compositionally biased region" description="Low complexity" evidence="4">
    <location>
        <begin position="275"/>
        <end position="300"/>
    </location>
</feature>
<organism evidence="5">
    <name type="scientific">Lepeophtheirus salmonis</name>
    <name type="common">Salmon louse</name>
    <name type="synonym">Caligus salmonis</name>
    <dbReference type="NCBI Taxonomy" id="72036"/>
    <lineage>
        <taxon>Eukaryota</taxon>
        <taxon>Metazoa</taxon>
        <taxon>Ecdysozoa</taxon>
        <taxon>Arthropoda</taxon>
        <taxon>Crustacea</taxon>
        <taxon>Multicrustacea</taxon>
        <taxon>Hexanauplia</taxon>
        <taxon>Copepoda</taxon>
        <taxon>Siphonostomatoida</taxon>
        <taxon>Caligidae</taxon>
        <taxon>Lepeophtheirus</taxon>
    </lineage>
</organism>
<evidence type="ECO:0000256" key="4">
    <source>
        <dbReference type="SAM" id="MobiDB-lite"/>
    </source>
</evidence>
<feature type="compositionally biased region" description="Basic and acidic residues" evidence="4">
    <location>
        <begin position="346"/>
        <end position="360"/>
    </location>
</feature>
<name>A0A0K2TS48_LEPSM</name>
<dbReference type="Gene3D" id="3.80.10.10">
    <property type="entry name" value="Ribonuclease Inhibitor"/>
    <property type="match status" value="2"/>
</dbReference>
<gene>
    <name evidence="5" type="primary">si:ch211214b16.3</name>
</gene>
<evidence type="ECO:0000256" key="1">
    <source>
        <dbReference type="ARBA" id="ARBA00022468"/>
    </source>
</evidence>
<accession>A0A0K2TS48</accession>
<evidence type="ECO:0000313" key="5">
    <source>
        <dbReference type="EMBL" id="CDW28497.1"/>
    </source>
</evidence>